<dbReference type="GO" id="GO:0016491">
    <property type="term" value="F:oxidoreductase activity"/>
    <property type="evidence" value="ECO:0007669"/>
    <property type="project" value="InterPro"/>
</dbReference>
<dbReference type="PANTHER" id="PTHR35891:SF2">
    <property type="entry name" value="THIOL:DISULFIDE INTERCHANGE PROTEIN DSBA"/>
    <property type="match status" value="1"/>
</dbReference>
<feature type="domain" description="DSBA-like thioredoxin" evidence="1">
    <location>
        <begin position="31"/>
        <end position="174"/>
    </location>
</feature>
<evidence type="ECO:0000259" key="1">
    <source>
        <dbReference type="Pfam" id="PF01323"/>
    </source>
</evidence>
<dbReference type="KEGG" id="nba:CUN60_07065"/>
<accession>A0A2I7N6I9</accession>
<dbReference type="SUPFAM" id="SSF52833">
    <property type="entry name" value="Thioredoxin-like"/>
    <property type="match status" value="1"/>
</dbReference>
<dbReference type="PANTHER" id="PTHR35891">
    <property type="entry name" value="THIOL:DISULFIDE INTERCHANGE PROTEIN DSBA"/>
    <property type="match status" value="1"/>
</dbReference>
<evidence type="ECO:0000313" key="2">
    <source>
        <dbReference type="EMBL" id="AUR52068.1"/>
    </source>
</evidence>
<organism evidence="2 3">
    <name type="scientific">Aquella oligotrophica</name>
    <dbReference type="NCBI Taxonomy" id="2067065"/>
    <lineage>
        <taxon>Bacteria</taxon>
        <taxon>Pseudomonadati</taxon>
        <taxon>Pseudomonadota</taxon>
        <taxon>Betaproteobacteria</taxon>
        <taxon>Neisseriales</taxon>
        <taxon>Neisseriaceae</taxon>
        <taxon>Aquella</taxon>
    </lineage>
</organism>
<evidence type="ECO:0000313" key="3">
    <source>
        <dbReference type="Proteomes" id="UP000236655"/>
    </source>
</evidence>
<dbReference type="InterPro" id="IPR036249">
    <property type="entry name" value="Thioredoxin-like_sf"/>
</dbReference>
<sequence>MPNKMVGNLIMKLTKLLILAGMTMKVMAIDVAEAFSFNCIHCYNIEPQVQSLRQSAKVNYIPLPIYDPKDINQLAVINAYFAAQALGKEPQFRLAYFNAVFNQGMSAYAPETLVSVLTACNLNNKAFYSLASSERITRKVQFAASLAVRYQINGTPTFIVNNNQVFEGENAIQEIAALY</sequence>
<dbReference type="Proteomes" id="UP000236655">
    <property type="component" value="Chromosome"/>
</dbReference>
<dbReference type="InterPro" id="IPR001853">
    <property type="entry name" value="DSBA-like_thioredoxin_dom"/>
</dbReference>
<reference evidence="3" key="1">
    <citation type="submission" date="2017-11" db="EMBL/GenBank/DDBJ databases">
        <authorList>
            <person name="Chan K.G."/>
            <person name="Lee L.S."/>
        </authorList>
    </citation>
    <scope>NUCLEOTIDE SEQUENCE [LARGE SCALE GENOMIC DNA]</scope>
    <source>
        <strain evidence="3">DSM 100970</strain>
    </source>
</reference>
<gene>
    <name evidence="2" type="ORF">CUN60_07065</name>
</gene>
<protein>
    <recommendedName>
        <fullName evidence="1">DSBA-like thioredoxin domain-containing protein</fullName>
    </recommendedName>
</protein>
<dbReference type="EMBL" id="CP024847">
    <property type="protein sequence ID" value="AUR52068.1"/>
    <property type="molecule type" value="Genomic_DNA"/>
</dbReference>
<name>A0A2I7N6I9_9NEIS</name>
<dbReference type="Gene3D" id="3.40.30.10">
    <property type="entry name" value="Glutaredoxin"/>
    <property type="match status" value="1"/>
</dbReference>
<dbReference type="Pfam" id="PF01323">
    <property type="entry name" value="DSBA"/>
    <property type="match status" value="1"/>
</dbReference>
<proteinExistence type="predicted"/>
<keyword evidence="3" id="KW-1185">Reference proteome</keyword>
<dbReference type="AlphaFoldDB" id="A0A2I7N6I9"/>
<dbReference type="InterPro" id="IPR050824">
    <property type="entry name" value="Thiol_disulfide_DsbA"/>
</dbReference>